<keyword evidence="13" id="KW-0457">Lysine biosynthesis</keyword>
<dbReference type="NCBIfam" id="NF005155">
    <property type="entry name" value="PRK06635.1-4"/>
    <property type="match status" value="1"/>
</dbReference>
<dbReference type="NCBIfam" id="TIGR00656">
    <property type="entry name" value="asp_kin_monofn"/>
    <property type="match status" value="1"/>
</dbReference>
<evidence type="ECO:0000256" key="14">
    <source>
        <dbReference type="ARBA" id="ARBA00047872"/>
    </source>
</evidence>
<comment type="pathway">
    <text evidence="3 18">Amino-acid biosynthesis; L-methionine biosynthesis via de novo pathway; L-homoserine from L-aspartate: step 1/3.</text>
</comment>
<keyword evidence="11 16" id="KW-0067">ATP-binding</keyword>
<dbReference type="CDD" id="cd04261">
    <property type="entry name" value="AAK_AKii-LysC-BS"/>
    <property type="match status" value="1"/>
</dbReference>
<name>A0A9D2SHG5_9FIRM</name>
<dbReference type="Pfam" id="PF01842">
    <property type="entry name" value="ACT"/>
    <property type="match status" value="1"/>
</dbReference>
<dbReference type="Pfam" id="PF22468">
    <property type="entry name" value="ACT_9"/>
    <property type="match status" value="1"/>
</dbReference>
<sequence length="403" mass="43477">MGLIVQKFGGTSVADANRIRRVAEIITDTYKKGNKVIAVVSAQGDTTDDLIDMASRINPQASNREMDMLLSTGEQISASLCAMAIESLGYPVISLTGWQAGVITNTVSRNARIKRVDTERIEAELNRNRIVIVTGFQGINRNGDITTLGRGGSDTSAVALAAALDAELCQIYTDVDGVYTADPRLVKDARKLDEVTYSEMLELASLGAQVLHNRSVEMARKYNVNLEVLSSFTGHPGTKVKGVVKRVEKTYISSVAKDKDIARIALIGVPNETGTSFKVFSLLAKNHINVDIILQGIGHEEGKDICFTVASGDLERAAGLLKENQEEIGFIRLEMNADVAKVSVVGAGMINNPGVAARMFEALYDAGVNINMISTSEIKISVLVDKKDGDRAVQAIHDKFFGL</sequence>
<comment type="catalytic activity">
    <reaction evidence="14 17">
        <text>L-aspartate + ATP = 4-phospho-L-aspartate + ADP</text>
        <dbReference type="Rhea" id="RHEA:23776"/>
        <dbReference type="ChEBI" id="CHEBI:29991"/>
        <dbReference type="ChEBI" id="CHEBI:30616"/>
        <dbReference type="ChEBI" id="CHEBI:57535"/>
        <dbReference type="ChEBI" id="CHEBI:456216"/>
        <dbReference type="EC" id="2.7.2.4"/>
    </reaction>
</comment>
<evidence type="ECO:0000313" key="20">
    <source>
        <dbReference type="EMBL" id="HJC05527.1"/>
    </source>
</evidence>
<dbReference type="NCBIfam" id="NF005154">
    <property type="entry name" value="PRK06635.1-2"/>
    <property type="match status" value="1"/>
</dbReference>
<evidence type="ECO:0000256" key="18">
    <source>
        <dbReference type="RuleBase" id="RU004249"/>
    </source>
</evidence>
<dbReference type="Pfam" id="PF00696">
    <property type="entry name" value="AA_kinase"/>
    <property type="match status" value="1"/>
</dbReference>
<dbReference type="GO" id="GO:0004072">
    <property type="term" value="F:aspartate kinase activity"/>
    <property type="evidence" value="ECO:0007669"/>
    <property type="project" value="UniProtKB-EC"/>
</dbReference>
<dbReference type="FunFam" id="3.30.2130.10:FF:000001">
    <property type="entry name" value="Bifunctional aspartokinase/homoserine dehydrogenase"/>
    <property type="match status" value="1"/>
</dbReference>
<protein>
    <recommendedName>
        <fullName evidence="17">Aspartokinase</fullName>
        <ecNumber evidence="17">2.7.2.4</ecNumber>
    </recommendedName>
</protein>
<evidence type="ECO:0000256" key="6">
    <source>
        <dbReference type="ARBA" id="ARBA00022605"/>
    </source>
</evidence>
<dbReference type="GO" id="GO:0005829">
    <property type="term" value="C:cytosol"/>
    <property type="evidence" value="ECO:0007669"/>
    <property type="project" value="TreeGrafter"/>
</dbReference>
<dbReference type="GO" id="GO:0009090">
    <property type="term" value="P:homoserine biosynthetic process"/>
    <property type="evidence" value="ECO:0007669"/>
    <property type="project" value="TreeGrafter"/>
</dbReference>
<keyword evidence="8" id="KW-0677">Repeat</keyword>
<feature type="binding site" evidence="16">
    <location>
        <position position="179"/>
    </location>
    <ligand>
        <name>ATP</name>
        <dbReference type="ChEBI" id="CHEBI:30616"/>
    </ligand>
</feature>
<dbReference type="InterPro" id="IPR005260">
    <property type="entry name" value="Asp_kin_monofn"/>
</dbReference>
<evidence type="ECO:0000256" key="5">
    <source>
        <dbReference type="ARBA" id="ARBA00010122"/>
    </source>
</evidence>
<dbReference type="FunFam" id="3.40.1160.10:FF:000002">
    <property type="entry name" value="Aspartokinase"/>
    <property type="match status" value="1"/>
</dbReference>
<dbReference type="PROSITE" id="PS00324">
    <property type="entry name" value="ASPARTOKINASE"/>
    <property type="match status" value="1"/>
</dbReference>
<evidence type="ECO:0000256" key="12">
    <source>
        <dbReference type="ARBA" id="ARBA00022915"/>
    </source>
</evidence>
<dbReference type="Gene3D" id="3.40.1160.10">
    <property type="entry name" value="Acetylglutamate kinase-like"/>
    <property type="match status" value="1"/>
</dbReference>
<gene>
    <name evidence="20" type="ORF">H9704_05155</name>
</gene>
<evidence type="ECO:0000256" key="3">
    <source>
        <dbReference type="ARBA" id="ARBA00004986"/>
    </source>
</evidence>
<evidence type="ECO:0000256" key="2">
    <source>
        <dbReference type="ARBA" id="ARBA00004766"/>
    </source>
</evidence>
<dbReference type="InterPro" id="IPR002912">
    <property type="entry name" value="ACT_dom"/>
</dbReference>
<dbReference type="GO" id="GO:0009089">
    <property type="term" value="P:lysine biosynthetic process via diaminopimelate"/>
    <property type="evidence" value="ECO:0007669"/>
    <property type="project" value="InterPro"/>
</dbReference>
<keyword evidence="6 18" id="KW-0028">Amino-acid biosynthesis</keyword>
<dbReference type="CDD" id="cd04923">
    <property type="entry name" value="ACT_AK-LysC-DapG-like_2"/>
    <property type="match status" value="1"/>
</dbReference>
<dbReference type="PANTHER" id="PTHR21499:SF3">
    <property type="entry name" value="ASPARTOKINASE"/>
    <property type="match status" value="1"/>
</dbReference>
<reference evidence="20" key="1">
    <citation type="journal article" date="2021" name="PeerJ">
        <title>Extensive microbial diversity within the chicken gut microbiome revealed by metagenomics and culture.</title>
        <authorList>
            <person name="Gilroy R."/>
            <person name="Ravi A."/>
            <person name="Getino M."/>
            <person name="Pursley I."/>
            <person name="Horton D.L."/>
            <person name="Alikhan N.F."/>
            <person name="Baker D."/>
            <person name="Gharbi K."/>
            <person name="Hall N."/>
            <person name="Watson M."/>
            <person name="Adriaenssens E.M."/>
            <person name="Foster-Nyarko E."/>
            <person name="Jarju S."/>
            <person name="Secka A."/>
            <person name="Antonio M."/>
            <person name="Oren A."/>
            <person name="Chaudhuri R.R."/>
            <person name="La Ragione R."/>
            <person name="Hildebrand F."/>
            <person name="Pallen M.J."/>
        </authorList>
    </citation>
    <scope>NUCLEOTIDE SEQUENCE</scope>
    <source>
        <strain evidence="20">CHK180-15479</strain>
    </source>
</reference>
<evidence type="ECO:0000256" key="4">
    <source>
        <dbReference type="ARBA" id="ARBA00005139"/>
    </source>
</evidence>
<dbReference type="InterPro" id="IPR041740">
    <property type="entry name" value="AKii-LysC-BS"/>
</dbReference>
<dbReference type="GO" id="GO:0005524">
    <property type="term" value="F:ATP binding"/>
    <property type="evidence" value="ECO:0007669"/>
    <property type="project" value="UniProtKB-KW"/>
</dbReference>
<dbReference type="CDD" id="cd04913">
    <property type="entry name" value="ACT_AKii-LysC-BS-like_1"/>
    <property type="match status" value="1"/>
</dbReference>
<feature type="binding site" evidence="16">
    <location>
        <position position="184"/>
    </location>
    <ligand>
        <name>ATP</name>
        <dbReference type="ChEBI" id="CHEBI:30616"/>
    </ligand>
</feature>
<comment type="caution">
    <text evidence="20">The sequence shown here is derived from an EMBL/GenBank/DDBJ whole genome shotgun (WGS) entry which is preliminary data.</text>
</comment>
<dbReference type="InterPro" id="IPR001048">
    <property type="entry name" value="Asp/Glu/Uridylate_kinase"/>
</dbReference>
<dbReference type="NCBIfam" id="TIGR00657">
    <property type="entry name" value="asp_kinases"/>
    <property type="match status" value="1"/>
</dbReference>
<comment type="subunit">
    <text evidence="15">Tetramer consisting of 2 isoforms Alpha (catalytic and regulation) and of a homodimer of 2 isoforms Beta (regulation).</text>
</comment>
<dbReference type="Gene3D" id="3.30.2130.10">
    <property type="entry name" value="VC0802-like"/>
    <property type="match status" value="1"/>
</dbReference>
<evidence type="ECO:0000256" key="7">
    <source>
        <dbReference type="ARBA" id="ARBA00022679"/>
    </source>
</evidence>
<evidence type="ECO:0000256" key="13">
    <source>
        <dbReference type="ARBA" id="ARBA00023154"/>
    </source>
</evidence>
<dbReference type="SUPFAM" id="SSF53633">
    <property type="entry name" value="Carbamate kinase-like"/>
    <property type="match status" value="1"/>
</dbReference>
<dbReference type="InterPro" id="IPR001341">
    <property type="entry name" value="Asp_kinase"/>
</dbReference>
<dbReference type="AlphaFoldDB" id="A0A9D2SHG5"/>
<feature type="binding site" evidence="16">
    <location>
        <position position="47"/>
    </location>
    <ligand>
        <name>substrate</name>
    </ligand>
</feature>
<evidence type="ECO:0000256" key="11">
    <source>
        <dbReference type="ARBA" id="ARBA00022840"/>
    </source>
</evidence>
<evidence type="ECO:0000256" key="15">
    <source>
        <dbReference type="ARBA" id="ARBA00063835"/>
    </source>
</evidence>
<dbReference type="PIRSF" id="PIRSF000726">
    <property type="entry name" value="Asp_kin"/>
    <property type="match status" value="1"/>
</dbReference>
<keyword evidence="12" id="KW-0220">Diaminopimelate biosynthesis</keyword>
<feature type="binding site" evidence="16">
    <location>
        <begin position="7"/>
        <end position="10"/>
    </location>
    <ligand>
        <name>ATP</name>
        <dbReference type="ChEBI" id="CHEBI:30616"/>
    </ligand>
</feature>
<comment type="pathway">
    <text evidence="4 18">Amino-acid biosynthesis; L-threonine biosynthesis; L-threonine from L-aspartate: step 1/5.</text>
</comment>
<comment type="pathway">
    <text evidence="2 18">Amino-acid biosynthesis; L-lysine biosynthesis via DAP pathway; (S)-tetrahydrodipicolinate from L-aspartate: step 1/4.</text>
</comment>
<dbReference type="EMBL" id="DWWT01000020">
    <property type="protein sequence ID" value="HJC05527.1"/>
    <property type="molecule type" value="Genomic_DNA"/>
</dbReference>
<accession>A0A9D2SHG5</accession>
<evidence type="ECO:0000256" key="16">
    <source>
        <dbReference type="PIRSR" id="PIRSR000726-1"/>
    </source>
</evidence>
<dbReference type="InterPro" id="IPR036393">
    <property type="entry name" value="AceGlu_kinase-like_sf"/>
</dbReference>
<reference evidence="20" key="2">
    <citation type="submission" date="2021-04" db="EMBL/GenBank/DDBJ databases">
        <authorList>
            <person name="Gilroy R."/>
        </authorList>
    </citation>
    <scope>NUCLEOTIDE SEQUENCE</scope>
    <source>
        <strain evidence="20">CHK180-15479</strain>
    </source>
</reference>
<feature type="binding site" evidence="16">
    <location>
        <begin position="173"/>
        <end position="174"/>
    </location>
    <ligand>
        <name>ATP</name>
        <dbReference type="ChEBI" id="CHEBI:30616"/>
    </ligand>
</feature>
<evidence type="ECO:0000256" key="10">
    <source>
        <dbReference type="ARBA" id="ARBA00022777"/>
    </source>
</evidence>
<dbReference type="InterPro" id="IPR018042">
    <property type="entry name" value="Aspartate_kinase_CS"/>
</dbReference>
<comment type="function">
    <text evidence="1">Catalyzes the phosphorylation of the beta-carboxyl group of aspartic acid with ATP to yield 4-phospho-L-aspartate, which is involved in the branched biosynthetic pathway leading to the biosynthesis of amino acids threonine, isoleucine and methionine.</text>
</comment>
<dbReference type="InterPro" id="IPR054352">
    <property type="entry name" value="ACT_Aspartokinase"/>
</dbReference>
<evidence type="ECO:0000259" key="19">
    <source>
        <dbReference type="PROSITE" id="PS51671"/>
    </source>
</evidence>
<dbReference type="EC" id="2.7.2.4" evidence="17"/>
<evidence type="ECO:0000256" key="17">
    <source>
        <dbReference type="RuleBase" id="RU003448"/>
    </source>
</evidence>
<keyword evidence="7 17" id="KW-0808">Transferase</keyword>
<keyword evidence="9 16" id="KW-0547">Nucleotide-binding</keyword>
<comment type="similarity">
    <text evidence="5 17">Belongs to the aspartokinase family.</text>
</comment>
<dbReference type="InterPro" id="IPR045865">
    <property type="entry name" value="ACT-like_dom_sf"/>
</dbReference>
<evidence type="ECO:0000256" key="8">
    <source>
        <dbReference type="ARBA" id="ARBA00022737"/>
    </source>
</evidence>
<feature type="domain" description="ACT" evidence="19">
    <location>
        <begin position="264"/>
        <end position="347"/>
    </location>
</feature>
<dbReference type="GO" id="GO:0019877">
    <property type="term" value="P:diaminopimelate biosynthetic process"/>
    <property type="evidence" value="ECO:0007669"/>
    <property type="project" value="UniProtKB-KW"/>
</dbReference>
<proteinExistence type="inferred from homology"/>
<feature type="binding site" evidence="16">
    <location>
        <position position="74"/>
    </location>
    <ligand>
        <name>substrate</name>
    </ligand>
</feature>
<dbReference type="PROSITE" id="PS51671">
    <property type="entry name" value="ACT"/>
    <property type="match status" value="1"/>
</dbReference>
<evidence type="ECO:0000256" key="9">
    <source>
        <dbReference type="ARBA" id="ARBA00022741"/>
    </source>
</evidence>
<evidence type="ECO:0000256" key="1">
    <source>
        <dbReference type="ARBA" id="ARBA00003121"/>
    </source>
</evidence>
<dbReference type="PANTHER" id="PTHR21499">
    <property type="entry name" value="ASPARTATE KINASE"/>
    <property type="match status" value="1"/>
</dbReference>
<dbReference type="Proteomes" id="UP000823910">
    <property type="component" value="Unassembled WGS sequence"/>
</dbReference>
<keyword evidence="10 17" id="KW-0418">Kinase</keyword>
<dbReference type="SUPFAM" id="SSF55021">
    <property type="entry name" value="ACT-like"/>
    <property type="match status" value="2"/>
</dbReference>
<organism evidence="20 21">
    <name type="scientific">Candidatus Enterocloster excrementipullorum</name>
    <dbReference type="NCBI Taxonomy" id="2838559"/>
    <lineage>
        <taxon>Bacteria</taxon>
        <taxon>Bacillati</taxon>
        <taxon>Bacillota</taxon>
        <taxon>Clostridia</taxon>
        <taxon>Lachnospirales</taxon>
        <taxon>Lachnospiraceae</taxon>
        <taxon>Enterocloster</taxon>
    </lineage>
</organism>
<evidence type="ECO:0000313" key="21">
    <source>
        <dbReference type="Proteomes" id="UP000823910"/>
    </source>
</evidence>